<evidence type="ECO:0000256" key="9">
    <source>
        <dbReference type="ARBA" id="ARBA00023065"/>
    </source>
</evidence>
<dbReference type="eggNOG" id="COG0569">
    <property type="taxonomic scope" value="Bacteria"/>
</dbReference>
<dbReference type="InterPro" id="IPR028325">
    <property type="entry name" value="VG_K_chnl"/>
</dbReference>
<keyword evidence="11" id="KW-0407">Ion channel</keyword>
<dbReference type="InterPro" id="IPR027359">
    <property type="entry name" value="Volt_channel_dom_sf"/>
</dbReference>
<protein>
    <submittedName>
        <fullName evidence="14">Ion transport protein</fullName>
    </submittedName>
</protein>
<dbReference type="RefSeq" id="WP_015693869.1">
    <property type="nucleotide sequence ID" value="NC_016940.1"/>
</dbReference>
<keyword evidence="10 12" id="KW-0472">Membrane</keyword>
<name>H6L0B4_SAPGL</name>
<feature type="transmembrane region" description="Helical" evidence="12">
    <location>
        <begin position="31"/>
        <end position="53"/>
    </location>
</feature>
<evidence type="ECO:0000256" key="2">
    <source>
        <dbReference type="ARBA" id="ARBA00022448"/>
    </source>
</evidence>
<keyword evidence="3" id="KW-0633">Potassium transport</keyword>
<sequence>MSVATNKKSLRRHIFDVIDLEQEESSLPARIFETSITILIILSILAIIAESFINYRYEGNIIDWIERSQQNTIISHYFSLFENTTLIIFTAEFFLRLFTADFKYPEEKSFRAAAWRFFKSSGGLIDFLAISPFLFQLAHVDFRFLRALKISRLLRVLKLSSLTRSIVIVGDVFIDKRNELGITLFVTFVMLLVSSTLMWYVEGNVQPRAFPNIIATFWWAIATLTTVGYGDVFPITSAGKLLSGIIAILGIGIVALPAGILSSAFIERLERDPNMSLEQPNDGEEPAPESAPVLAQTANDCSDQFGQKFKFCPYCGQALDQNGQHLHK</sequence>
<feature type="transmembrane region" description="Helical" evidence="12">
    <location>
        <begin position="74"/>
        <end position="95"/>
    </location>
</feature>
<proteinExistence type="predicted"/>
<gene>
    <name evidence="14" type="ordered locus">SGRA_3554</name>
</gene>
<evidence type="ECO:0000256" key="4">
    <source>
        <dbReference type="ARBA" id="ARBA00022692"/>
    </source>
</evidence>
<evidence type="ECO:0000256" key="1">
    <source>
        <dbReference type="ARBA" id="ARBA00004141"/>
    </source>
</evidence>
<feature type="transmembrane region" description="Helical" evidence="12">
    <location>
        <begin position="213"/>
        <end position="230"/>
    </location>
</feature>
<comment type="subcellular location">
    <subcellularLocation>
        <location evidence="1">Membrane</location>
        <topology evidence="1">Multi-pass membrane protein</topology>
    </subcellularLocation>
</comment>
<evidence type="ECO:0000256" key="5">
    <source>
        <dbReference type="ARBA" id="ARBA00022826"/>
    </source>
</evidence>
<organism evidence="14 15">
    <name type="scientific">Saprospira grandis (strain Lewin)</name>
    <dbReference type="NCBI Taxonomy" id="984262"/>
    <lineage>
        <taxon>Bacteria</taxon>
        <taxon>Pseudomonadati</taxon>
        <taxon>Bacteroidota</taxon>
        <taxon>Saprospiria</taxon>
        <taxon>Saprospirales</taxon>
        <taxon>Saprospiraceae</taxon>
        <taxon>Saprospira</taxon>
    </lineage>
</organism>
<dbReference type="KEGG" id="sgn:SGRA_3554"/>
<accession>H6L0B4</accession>
<dbReference type="Gene3D" id="1.20.120.350">
    <property type="entry name" value="Voltage-gated potassium channels. Chain C"/>
    <property type="match status" value="1"/>
</dbReference>
<dbReference type="GO" id="GO:0008076">
    <property type="term" value="C:voltage-gated potassium channel complex"/>
    <property type="evidence" value="ECO:0007669"/>
    <property type="project" value="InterPro"/>
</dbReference>
<feature type="transmembrane region" description="Helical" evidence="12">
    <location>
        <begin position="180"/>
        <end position="201"/>
    </location>
</feature>
<keyword evidence="2" id="KW-0813">Transport</keyword>
<evidence type="ECO:0000256" key="10">
    <source>
        <dbReference type="ARBA" id="ARBA00023136"/>
    </source>
</evidence>
<keyword evidence="6" id="KW-0851">Voltage-gated channel</keyword>
<dbReference type="GO" id="GO:0001508">
    <property type="term" value="P:action potential"/>
    <property type="evidence" value="ECO:0007669"/>
    <property type="project" value="TreeGrafter"/>
</dbReference>
<dbReference type="STRING" id="984262.SGRA_3554"/>
<evidence type="ECO:0000256" key="6">
    <source>
        <dbReference type="ARBA" id="ARBA00022882"/>
    </source>
</evidence>
<feature type="domain" description="Ion transport" evidence="13">
    <location>
        <begin position="30"/>
        <end position="267"/>
    </location>
</feature>
<evidence type="ECO:0000313" key="14">
    <source>
        <dbReference type="EMBL" id="AFC26278.1"/>
    </source>
</evidence>
<keyword evidence="15" id="KW-1185">Reference proteome</keyword>
<evidence type="ECO:0000313" key="15">
    <source>
        <dbReference type="Proteomes" id="UP000007519"/>
    </source>
</evidence>
<dbReference type="Proteomes" id="UP000007519">
    <property type="component" value="Chromosome"/>
</dbReference>
<dbReference type="HOGENOM" id="CLU_011722_1_1_10"/>
<dbReference type="GO" id="GO:0005249">
    <property type="term" value="F:voltage-gated potassium channel activity"/>
    <property type="evidence" value="ECO:0007669"/>
    <property type="project" value="InterPro"/>
</dbReference>
<evidence type="ECO:0000259" key="13">
    <source>
        <dbReference type="Pfam" id="PF00520"/>
    </source>
</evidence>
<keyword evidence="8 12" id="KW-1133">Transmembrane helix</keyword>
<keyword evidence="5" id="KW-0631">Potassium channel</keyword>
<dbReference type="EMBL" id="CP002831">
    <property type="protein sequence ID" value="AFC26278.1"/>
    <property type="molecule type" value="Genomic_DNA"/>
</dbReference>
<evidence type="ECO:0000256" key="7">
    <source>
        <dbReference type="ARBA" id="ARBA00022958"/>
    </source>
</evidence>
<dbReference type="PANTHER" id="PTHR11537:SF254">
    <property type="entry name" value="POTASSIUM VOLTAGE-GATED CHANNEL PROTEIN SHAB"/>
    <property type="match status" value="1"/>
</dbReference>
<evidence type="ECO:0000256" key="8">
    <source>
        <dbReference type="ARBA" id="ARBA00022989"/>
    </source>
</evidence>
<evidence type="ECO:0000256" key="3">
    <source>
        <dbReference type="ARBA" id="ARBA00022538"/>
    </source>
</evidence>
<dbReference type="OrthoDB" id="9799090at2"/>
<dbReference type="SUPFAM" id="SSF81324">
    <property type="entry name" value="Voltage-gated potassium channels"/>
    <property type="match status" value="1"/>
</dbReference>
<dbReference type="InterPro" id="IPR005821">
    <property type="entry name" value="Ion_trans_dom"/>
</dbReference>
<dbReference type="Pfam" id="PF00520">
    <property type="entry name" value="Ion_trans"/>
    <property type="match status" value="1"/>
</dbReference>
<dbReference type="PANTHER" id="PTHR11537">
    <property type="entry name" value="VOLTAGE-GATED POTASSIUM CHANNEL"/>
    <property type="match status" value="1"/>
</dbReference>
<dbReference type="PRINTS" id="PR00169">
    <property type="entry name" value="KCHANNEL"/>
</dbReference>
<evidence type="ECO:0000256" key="12">
    <source>
        <dbReference type="SAM" id="Phobius"/>
    </source>
</evidence>
<evidence type="ECO:0000256" key="11">
    <source>
        <dbReference type="ARBA" id="ARBA00023303"/>
    </source>
</evidence>
<reference evidence="14 15" key="1">
    <citation type="journal article" date="2012" name="Stand. Genomic Sci.">
        <title>Complete genome sequencing and analysis of Saprospira grandis str. Lewin, a predatory marine bacterium.</title>
        <authorList>
            <person name="Saw J.H."/>
            <person name="Yuryev A."/>
            <person name="Kanbe M."/>
            <person name="Hou S."/>
            <person name="Young A.G."/>
            <person name="Aizawa S."/>
            <person name="Alam M."/>
        </authorList>
    </citation>
    <scope>NUCLEOTIDE SEQUENCE [LARGE SCALE GENOMIC DNA]</scope>
    <source>
        <strain evidence="14 15">Lewin</strain>
    </source>
</reference>
<keyword evidence="4 12" id="KW-0812">Transmembrane</keyword>
<keyword evidence="9" id="KW-0406">Ion transport</keyword>
<keyword evidence="7" id="KW-0630">Potassium</keyword>
<dbReference type="Gene3D" id="1.10.287.70">
    <property type="match status" value="1"/>
</dbReference>
<feature type="transmembrane region" description="Helical" evidence="12">
    <location>
        <begin position="242"/>
        <end position="266"/>
    </location>
</feature>
<dbReference type="AlphaFoldDB" id="H6L0B4"/>